<dbReference type="SMART" id="SM00358">
    <property type="entry name" value="DSRM"/>
    <property type="match status" value="3"/>
</dbReference>
<dbReference type="PANTHER" id="PTHR10910:SF62">
    <property type="entry name" value="AT07585P-RELATED"/>
    <property type="match status" value="1"/>
</dbReference>
<feature type="region of interest" description="Disordered" evidence="2">
    <location>
        <begin position="626"/>
        <end position="679"/>
    </location>
</feature>
<dbReference type="SMART" id="SM00552">
    <property type="entry name" value="ADEAMc"/>
    <property type="match status" value="1"/>
</dbReference>
<feature type="domain" description="DRBM" evidence="4">
    <location>
        <begin position="259"/>
        <end position="325"/>
    </location>
</feature>
<dbReference type="PANTHER" id="PTHR10910">
    <property type="entry name" value="EUKARYOTE SPECIFIC DSRNA BINDING PROTEIN"/>
    <property type="match status" value="1"/>
</dbReference>
<feature type="domain" description="DRBM" evidence="4">
    <location>
        <begin position="107"/>
        <end position="182"/>
    </location>
</feature>
<dbReference type="InterPro" id="IPR014720">
    <property type="entry name" value="dsRBD_dom"/>
</dbReference>
<dbReference type="Pfam" id="PF00035">
    <property type="entry name" value="dsrm"/>
    <property type="match status" value="2"/>
</dbReference>
<feature type="signal peptide" evidence="3">
    <location>
        <begin position="1"/>
        <end position="19"/>
    </location>
</feature>
<evidence type="ECO:0000313" key="6">
    <source>
        <dbReference type="EMBL" id="CEK93869.1"/>
    </source>
</evidence>
<name>A0A0B7BKK6_9EUPU</name>
<feature type="domain" description="DRBM" evidence="4">
    <location>
        <begin position="421"/>
        <end position="470"/>
    </location>
</feature>
<dbReference type="PROSITE" id="PS50137">
    <property type="entry name" value="DS_RBD"/>
    <property type="match status" value="3"/>
</dbReference>
<organism evidence="6">
    <name type="scientific">Arion vulgaris</name>
    <dbReference type="NCBI Taxonomy" id="1028688"/>
    <lineage>
        <taxon>Eukaryota</taxon>
        <taxon>Metazoa</taxon>
        <taxon>Spiralia</taxon>
        <taxon>Lophotrochozoa</taxon>
        <taxon>Mollusca</taxon>
        <taxon>Gastropoda</taxon>
        <taxon>Heterobranchia</taxon>
        <taxon>Euthyneura</taxon>
        <taxon>Panpulmonata</taxon>
        <taxon>Eupulmonata</taxon>
        <taxon>Stylommatophora</taxon>
        <taxon>Helicina</taxon>
        <taxon>Arionoidea</taxon>
        <taxon>Arionidae</taxon>
        <taxon>Arion</taxon>
    </lineage>
</organism>
<dbReference type="GO" id="GO:0005730">
    <property type="term" value="C:nucleolus"/>
    <property type="evidence" value="ECO:0007669"/>
    <property type="project" value="TreeGrafter"/>
</dbReference>
<accession>A0A0B7BKK6</accession>
<dbReference type="AlphaFoldDB" id="A0A0B7BKK6"/>
<feature type="domain" description="A to I editase" evidence="5">
    <location>
        <begin position="541"/>
        <end position="902"/>
    </location>
</feature>
<dbReference type="SUPFAM" id="SSF54768">
    <property type="entry name" value="dsRNA-binding domain-like"/>
    <property type="match status" value="3"/>
</dbReference>
<dbReference type="GO" id="GO:0006396">
    <property type="term" value="P:RNA processing"/>
    <property type="evidence" value="ECO:0007669"/>
    <property type="project" value="InterPro"/>
</dbReference>
<dbReference type="InterPro" id="IPR002466">
    <property type="entry name" value="A_deamin"/>
</dbReference>
<keyword evidence="3" id="KW-0732">Signal</keyword>
<dbReference type="GO" id="GO:0005737">
    <property type="term" value="C:cytoplasm"/>
    <property type="evidence" value="ECO:0007669"/>
    <property type="project" value="TreeGrafter"/>
</dbReference>
<evidence type="ECO:0000256" key="2">
    <source>
        <dbReference type="SAM" id="MobiDB-lite"/>
    </source>
</evidence>
<evidence type="ECO:0008006" key="7">
    <source>
        <dbReference type="Google" id="ProtNLM"/>
    </source>
</evidence>
<dbReference type="GO" id="GO:0003726">
    <property type="term" value="F:double-stranded RNA adenosine deaminase activity"/>
    <property type="evidence" value="ECO:0007669"/>
    <property type="project" value="TreeGrafter"/>
</dbReference>
<dbReference type="PROSITE" id="PS50141">
    <property type="entry name" value="A_DEAMIN_EDITASE"/>
    <property type="match status" value="1"/>
</dbReference>
<evidence type="ECO:0000256" key="1">
    <source>
        <dbReference type="PROSITE-ProRule" id="PRU00266"/>
    </source>
</evidence>
<reference evidence="6" key="1">
    <citation type="submission" date="2014-12" db="EMBL/GenBank/DDBJ databases">
        <title>Insight into the proteome of Arion vulgaris.</title>
        <authorList>
            <person name="Aradska J."/>
            <person name="Bulat T."/>
            <person name="Smidak R."/>
            <person name="Sarate P."/>
            <person name="Gangsoo J."/>
            <person name="Sialana F."/>
            <person name="Bilban M."/>
            <person name="Lubec G."/>
        </authorList>
    </citation>
    <scope>NUCLEOTIDE SEQUENCE</scope>
    <source>
        <tissue evidence="6">Skin</tissue>
    </source>
</reference>
<keyword evidence="1" id="KW-0694">RNA-binding</keyword>
<dbReference type="Pfam" id="PF02137">
    <property type="entry name" value="A_deamin"/>
    <property type="match status" value="1"/>
</dbReference>
<dbReference type="GO" id="GO:0006382">
    <property type="term" value="P:adenosine to inosine editing"/>
    <property type="evidence" value="ECO:0007669"/>
    <property type="project" value="TreeGrafter"/>
</dbReference>
<feature type="region of interest" description="Disordered" evidence="2">
    <location>
        <begin position="240"/>
        <end position="262"/>
    </location>
</feature>
<sequence>MLIIIIILHISLFRSLTSSTESSQEQPAPETAKISEIAMEEENQISPEEYTYHDEAAPEQEDAVQDVGGDVAGNMYADQDAAASEEYGNVENTEDAVIDEDGDCVMNDEQQINVTSRHPCMMLNEAEKHAITYVLESEVGTPQTREYVMYCELHEQKFYGQARSKKLARAKSAEIALWELHKIRYDPDAPQSGIRKSRKRKAPRAHIPKTDIIKTDIVKTDIQDQDQEIVADGEEMLGKRAGAGDAVSKKKRRLTGPPEPKNALMHLNELKPGTQFNFVSQTGPVHAPIFVMSVEVNSQTFEGRGTSKKLAKLQAAEQALMSFVQFPDASEAHQALGRGFLPSTADFTTDSDILGSDVQFNYFGKNKNGDASNPAELDSASFSPTNKIQAANLQRKLDSLPAQSNKNPVMVLNEIHRGVKYEVVSEIGERNLKIFNMKVTVGPREFMGSGRSKKLAKYNSALNALKVLHGINHFERRDMIAVNEECIQGDPQVMADHIAQLIFNKFGELTDNFTTPYARRKVLAGVVMTTGEEGDTGTVICVATGTKVISGEYLSSEGKAVNDCHAEVICRRLIMFYLYSQLKLHLSPDTVGESILVERSEGGFEVKEGIKFHLYISTAPCGDTRIFSPHERKVPGQKDPEASDSGHSVDVSTGDNVEENKIGENGDAVGGDGDKHPNRRARGLLRTKIESGEGTIPVKVSGTIQTWDGVLQGERLLTMSCTDKITRWNVLGMQGSLLSHFIMPVYLSSIIVGSWYHAEHMVRGVYGRVSHMQFPSPIFRLNKPFLSGVTSPECRQAGRTPNFSVNWLVGDNSLEVVNPTTGKPEREGVSRLCKQVMFQNFMSLYGNISSLSSHGVVDTPKLYSEAKAAVMDYQLTKQSLLSAFQHANLGHWVNKPHEHDEFGLSD</sequence>
<evidence type="ECO:0000259" key="5">
    <source>
        <dbReference type="PROSITE" id="PS50141"/>
    </source>
</evidence>
<feature type="chain" id="PRO_5002124743" description="Double-stranded RNA-specific editase 1" evidence="3">
    <location>
        <begin position="20"/>
        <end position="906"/>
    </location>
</feature>
<proteinExistence type="predicted"/>
<dbReference type="GO" id="GO:0003725">
    <property type="term" value="F:double-stranded RNA binding"/>
    <property type="evidence" value="ECO:0007669"/>
    <property type="project" value="TreeGrafter"/>
</dbReference>
<dbReference type="GO" id="GO:0008251">
    <property type="term" value="F:tRNA-specific adenosine deaminase activity"/>
    <property type="evidence" value="ECO:0007669"/>
    <property type="project" value="TreeGrafter"/>
</dbReference>
<evidence type="ECO:0000256" key="3">
    <source>
        <dbReference type="SAM" id="SignalP"/>
    </source>
</evidence>
<dbReference type="EMBL" id="HACG01047004">
    <property type="protein sequence ID" value="CEK93869.1"/>
    <property type="molecule type" value="Transcribed_RNA"/>
</dbReference>
<feature type="compositionally biased region" description="Basic and acidic residues" evidence="2">
    <location>
        <begin position="628"/>
        <end position="641"/>
    </location>
</feature>
<gene>
    <name evidence="6" type="primary">ORF197666</name>
</gene>
<protein>
    <recommendedName>
        <fullName evidence="7">Double-stranded RNA-specific editase 1</fullName>
    </recommendedName>
</protein>
<dbReference type="Gene3D" id="3.30.160.20">
    <property type="match status" value="3"/>
</dbReference>
<evidence type="ECO:0000259" key="4">
    <source>
        <dbReference type="PROSITE" id="PS50137"/>
    </source>
</evidence>
<dbReference type="FunFam" id="3.30.160.20:FF:000009">
    <property type="entry name" value="Adenosine deaminase RNA-specific B2 (inactive)"/>
    <property type="match status" value="1"/>
</dbReference>